<reference evidence="10" key="1">
    <citation type="submission" date="2022-07" db="EMBL/GenBank/DDBJ databases">
        <title>Phylogenomic reconstructions and comparative analyses of Kickxellomycotina fungi.</title>
        <authorList>
            <person name="Reynolds N.K."/>
            <person name="Stajich J.E."/>
            <person name="Barry K."/>
            <person name="Grigoriev I.V."/>
            <person name="Crous P."/>
            <person name="Smith M.E."/>
        </authorList>
    </citation>
    <scope>NUCLEOTIDE SEQUENCE</scope>
    <source>
        <strain evidence="10">BCRC 34489</strain>
    </source>
</reference>
<evidence type="ECO:0000256" key="3">
    <source>
        <dbReference type="ARBA" id="ARBA00018242"/>
    </source>
</evidence>
<comment type="subcellular location">
    <subcellularLocation>
        <location evidence="1">Nucleus</location>
    </subcellularLocation>
</comment>
<feature type="compositionally biased region" description="Basic and acidic residues" evidence="8">
    <location>
        <begin position="43"/>
        <end position="66"/>
    </location>
</feature>
<feature type="region of interest" description="Disordered" evidence="8">
    <location>
        <begin position="1"/>
        <end position="89"/>
    </location>
</feature>
<dbReference type="InterPro" id="IPR004098">
    <property type="entry name" value="Prp18"/>
</dbReference>
<keyword evidence="11" id="KW-1185">Reference proteome</keyword>
<dbReference type="GO" id="GO:0046540">
    <property type="term" value="C:U4/U6 x U5 tri-snRNP complex"/>
    <property type="evidence" value="ECO:0007669"/>
    <property type="project" value="TreeGrafter"/>
</dbReference>
<dbReference type="EMBL" id="JANBUM010000027">
    <property type="protein sequence ID" value="KAJ2787287.1"/>
    <property type="molecule type" value="Genomic_DNA"/>
</dbReference>
<keyword evidence="6" id="KW-0508">mRNA splicing</keyword>
<dbReference type="PANTHER" id="PTHR13007">
    <property type="entry name" value="PRE-MRNA SPLICING FACTOR-RELATED"/>
    <property type="match status" value="1"/>
</dbReference>
<comment type="similarity">
    <text evidence="2">Belongs to the PRP18 family.</text>
</comment>
<dbReference type="InterPro" id="IPR036285">
    <property type="entry name" value="PRP4-like_sf"/>
</dbReference>
<dbReference type="Proteomes" id="UP001140172">
    <property type="component" value="Unassembled WGS sequence"/>
</dbReference>
<organism evidence="10 11">
    <name type="scientific">Coemansia interrupta</name>
    <dbReference type="NCBI Taxonomy" id="1126814"/>
    <lineage>
        <taxon>Eukaryota</taxon>
        <taxon>Fungi</taxon>
        <taxon>Fungi incertae sedis</taxon>
        <taxon>Zoopagomycota</taxon>
        <taxon>Kickxellomycotina</taxon>
        <taxon>Kickxellomycetes</taxon>
        <taxon>Kickxellales</taxon>
        <taxon>Kickxellaceae</taxon>
        <taxon>Coemansia</taxon>
    </lineage>
</organism>
<dbReference type="GO" id="GO:0005682">
    <property type="term" value="C:U5 snRNP"/>
    <property type="evidence" value="ECO:0007669"/>
    <property type="project" value="TreeGrafter"/>
</dbReference>
<evidence type="ECO:0000256" key="8">
    <source>
        <dbReference type="SAM" id="MobiDB-lite"/>
    </source>
</evidence>
<dbReference type="Gene3D" id="1.20.940.10">
    <property type="entry name" value="Functional domain of the splicing factor Prp18"/>
    <property type="match status" value="1"/>
</dbReference>
<dbReference type="AlphaFoldDB" id="A0A9W8HKK0"/>
<dbReference type="Gene3D" id="4.10.280.110">
    <property type="entry name" value="Pre-mRNA processing factor 4 domain"/>
    <property type="match status" value="1"/>
</dbReference>
<evidence type="ECO:0000256" key="2">
    <source>
        <dbReference type="ARBA" id="ARBA00008137"/>
    </source>
</evidence>
<feature type="compositionally biased region" description="Low complexity" evidence="8">
    <location>
        <begin position="70"/>
        <end position="89"/>
    </location>
</feature>
<protein>
    <recommendedName>
        <fullName evidence="3">Pre-mRNA-splicing factor 18</fullName>
    </recommendedName>
</protein>
<evidence type="ECO:0000256" key="5">
    <source>
        <dbReference type="ARBA" id="ARBA00022728"/>
    </source>
</evidence>
<evidence type="ECO:0000256" key="7">
    <source>
        <dbReference type="ARBA" id="ARBA00023242"/>
    </source>
</evidence>
<dbReference type="PANTHER" id="PTHR13007:SF19">
    <property type="entry name" value="PRE-MRNA-SPLICING FACTOR 18"/>
    <property type="match status" value="1"/>
</dbReference>
<evidence type="ECO:0000313" key="11">
    <source>
        <dbReference type="Proteomes" id="UP001140172"/>
    </source>
</evidence>
<evidence type="ECO:0000259" key="9">
    <source>
        <dbReference type="SMART" id="SM00500"/>
    </source>
</evidence>
<evidence type="ECO:0000313" key="10">
    <source>
        <dbReference type="EMBL" id="KAJ2787287.1"/>
    </source>
</evidence>
<dbReference type="GO" id="GO:0000350">
    <property type="term" value="P:generation of catalytic spliceosome for second transesterification step"/>
    <property type="evidence" value="ECO:0007669"/>
    <property type="project" value="TreeGrafter"/>
</dbReference>
<dbReference type="OrthoDB" id="10261918at2759"/>
<sequence length="365" mass="41511">MDLLKAAISSEVRKRKSLIERATKDDGTEDSGSSGKRRKKYVRVADLEKAAQAEKASSADKRKAKETAGTSTLSSSSKSKPEASLETQAIAQDADADDADQPANVMADDEVVKRLRARGEPIRLFGEGSGERRKRLRHLELSEEKTDGQQNEFRRVMAQVEAGAMLDDLHRQANMTLDSDDHWRQKYQRTLDYDVSGISPELLRTDIDRLHTLLYVYFKRLVYEWREWLDARPEDERHSAEGKMAAATQRQAAEYLRPLFRSLKARKLPADVLARVTEIARFMMDREYMRANDAYLQLSIGNAPWPLGVTQVGIHARAARENINANKVAHVLNDETQRKWIQSVKRLIRFAQTKYPPDDLAKMAG</sequence>
<dbReference type="SUPFAM" id="SSF158230">
    <property type="entry name" value="PRP4-like"/>
    <property type="match status" value="1"/>
</dbReference>
<dbReference type="Pfam" id="PF08799">
    <property type="entry name" value="PRP4"/>
    <property type="match status" value="1"/>
</dbReference>
<gene>
    <name evidence="10" type="ORF">GGI15_000837</name>
</gene>
<keyword evidence="7" id="KW-0539">Nucleus</keyword>
<proteinExistence type="inferred from homology"/>
<name>A0A9W8HKK0_9FUNG</name>
<feature type="compositionally biased region" description="Basic and acidic residues" evidence="8">
    <location>
        <begin position="17"/>
        <end position="26"/>
    </location>
</feature>
<comment type="caution">
    <text evidence="10">The sequence shown here is derived from an EMBL/GenBank/DDBJ whole genome shotgun (WGS) entry which is preliminary data.</text>
</comment>
<dbReference type="Pfam" id="PF02840">
    <property type="entry name" value="Prp18"/>
    <property type="match status" value="1"/>
</dbReference>
<dbReference type="SMART" id="SM00500">
    <property type="entry name" value="SFM"/>
    <property type="match status" value="1"/>
</dbReference>
<dbReference type="InterPro" id="IPR014906">
    <property type="entry name" value="PRP4-like"/>
</dbReference>
<dbReference type="InterPro" id="IPR039979">
    <property type="entry name" value="PRPF18"/>
</dbReference>
<accession>A0A9W8HKK0</accession>
<dbReference type="SUPFAM" id="SSF47938">
    <property type="entry name" value="Functional domain of the splicing factor Prp18"/>
    <property type="match status" value="1"/>
</dbReference>
<keyword evidence="5" id="KW-0747">Spliceosome</keyword>
<dbReference type="GO" id="GO:0071021">
    <property type="term" value="C:U2-type post-spliceosomal complex"/>
    <property type="evidence" value="ECO:0007669"/>
    <property type="project" value="TreeGrafter"/>
</dbReference>
<evidence type="ECO:0000256" key="4">
    <source>
        <dbReference type="ARBA" id="ARBA00022664"/>
    </source>
</evidence>
<keyword evidence="4" id="KW-0507">mRNA processing</keyword>
<evidence type="ECO:0000256" key="6">
    <source>
        <dbReference type="ARBA" id="ARBA00023187"/>
    </source>
</evidence>
<feature type="domain" description="Pre-mRNA processing factor 4 (PRP4)-like" evidence="9">
    <location>
        <begin position="106"/>
        <end position="151"/>
    </location>
</feature>
<evidence type="ECO:0000256" key="1">
    <source>
        <dbReference type="ARBA" id="ARBA00004123"/>
    </source>
</evidence>